<dbReference type="FunFam" id="1.10.10.10:FF:000001">
    <property type="entry name" value="LysR family transcriptional regulator"/>
    <property type="match status" value="1"/>
</dbReference>
<protein>
    <submittedName>
        <fullName evidence="6">LysR family transcriptional regulator</fullName>
    </submittedName>
</protein>
<dbReference type="Pfam" id="PF03466">
    <property type="entry name" value="LysR_substrate"/>
    <property type="match status" value="1"/>
</dbReference>
<evidence type="ECO:0000259" key="5">
    <source>
        <dbReference type="PROSITE" id="PS50931"/>
    </source>
</evidence>
<dbReference type="InterPro" id="IPR005119">
    <property type="entry name" value="LysR_subst-bd"/>
</dbReference>
<dbReference type="Pfam" id="PF00126">
    <property type="entry name" value="HTH_1"/>
    <property type="match status" value="1"/>
</dbReference>
<accession>A0A2K8YZ25</accession>
<dbReference type="PANTHER" id="PTHR30346:SF0">
    <property type="entry name" value="HCA OPERON TRANSCRIPTIONAL ACTIVATOR HCAR"/>
    <property type="match status" value="1"/>
</dbReference>
<dbReference type="RefSeq" id="WP_100988599.1">
    <property type="nucleotide sequence ID" value="NZ_CP025096.1"/>
</dbReference>
<dbReference type="GO" id="GO:0003677">
    <property type="term" value="F:DNA binding"/>
    <property type="evidence" value="ECO:0007669"/>
    <property type="project" value="UniProtKB-KW"/>
</dbReference>
<evidence type="ECO:0000256" key="3">
    <source>
        <dbReference type="ARBA" id="ARBA00023125"/>
    </source>
</evidence>
<dbReference type="SUPFAM" id="SSF46785">
    <property type="entry name" value="Winged helix' DNA-binding domain"/>
    <property type="match status" value="1"/>
</dbReference>
<keyword evidence="3" id="KW-0238">DNA-binding</keyword>
<keyword evidence="4" id="KW-0804">Transcription</keyword>
<organism evidence="6 7">
    <name type="scientific">Spirosoma pollinicola</name>
    <dbReference type="NCBI Taxonomy" id="2057025"/>
    <lineage>
        <taxon>Bacteria</taxon>
        <taxon>Pseudomonadati</taxon>
        <taxon>Bacteroidota</taxon>
        <taxon>Cytophagia</taxon>
        <taxon>Cytophagales</taxon>
        <taxon>Cytophagaceae</taxon>
        <taxon>Spirosoma</taxon>
    </lineage>
</organism>
<dbReference type="CDD" id="cd05466">
    <property type="entry name" value="PBP2_LTTR_substrate"/>
    <property type="match status" value="1"/>
</dbReference>
<dbReference type="AlphaFoldDB" id="A0A2K8YZ25"/>
<sequence length="303" mass="33695">MELRRLRYYVAVADELHFGRAAKRLSVSQPALSQQIKLLEAEVGVDLFLQEKLKLLHKVELTVAGKFFLEEARTILLSSEKAIEATRKIGLAQKEIKLGTYRMMIRSRILDILTVCSQQFPTLDIKIVEFSTHLAVQDALMAGTVDLGVTLLPVKFHQLNGVDFKTGYVKVLLSDKHPLANEKSLRLEQLISEKWVDINRSIHTVYDDLERMCNKAGFSREGAIVQEVSSIELLSGLVSLGIGIAFVPTFFDTSAIRGVVSKELVNADGSLLTDVVIKAAICYKQSSLTPTLQALTNAFNLYS</sequence>
<dbReference type="Gene3D" id="1.10.10.10">
    <property type="entry name" value="Winged helix-like DNA-binding domain superfamily/Winged helix DNA-binding domain"/>
    <property type="match status" value="1"/>
</dbReference>
<evidence type="ECO:0000313" key="6">
    <source>
        <dbReference type="EMBL" id="AUD02883.1"/>
    </source>
</evidence>
<evidence type="ECO:0000256" key="1">
    <source>
        <dbReference type="ARBA" id="ARBA00009437"/>
    </source>
</evidence>
<dbReference type="PROSITE" id="PS50931">
    <property type="entry name" value="HTH_LYSR"/>
    <property type="match status" value="1"/>
</dbReference>
<evidence type="ECO:0000256" key="2">
    <source>
        <dbReference type="ARBA" id="ARBA00023015"/>
    </source>
</evidence>
<name>A0A2K8YZ25_9BACT</name>
<dbReference type="KEGG" id="spir:CWM47_14200"/>
<dbReference type="GO" id="GO:0032993">
    <property type="term" value="C:protein-DNA complex"/>
    <property type="evidence" value="ECO:0007669"/>
    <property type="project" value="TreeGrafter"/>
</dbReference>
<dbReference type="InterPro" id="IPR036388">
    <property type="entry name" value="WH-like_DNA-bd_sf"/>
</dbReference>
<comment type="similarity">
    <text evidence="1">Belongs to the LysR transcriptional regulatory family.</text>
</comment>
<gene>
    <name evidence="6" type="ORF">CWM47_14200</name>
</gene>
<feature type="domain" description="HTH lysR-type" evidence="5">
    <location>
        <begin position="1"/>
        <end position="48"/>
    </location>
</feature>
<dbReference type="GO" id="GO:0003700">
    <property type="term" value="F:DNA-binding transcription factor activity"/>
    <property type="evidence" value="ECO:0007669"/>
    <property type="project" value="InterPro"/>
</dbReference>
<keyword evidence="2" id="KW-0805">Transcription regulation</keyword>
<dbReference type="InterPro" id="IPR000847">
    <property type="entry name" value="LysR_HTH_N"/>
</dbReference>
<dbReference type="EMBL" id="CP025096">
    <property type="protein sequence ID" value="AUD02883.1"/>
    <property type="molecule type" value="Genomic_DNA"/>
</dbReference>
<dbReference type="InterPro" id="IPR036390">
    <property type="entry name" value="WH_DNA-bd_sf"/>
</dbReference>
<dbReference type="Gene3D" id="3.40.190.290">
    <property type="match status" value="1"/>
</dbReference>
<dbReference type="SUPFAM" id="SSF53850">
    <property type="entry name" value="Periplasmic binding protein-like II"/>
    <property type="match status" value="1"/>
</dbReference>
<dbReference type="Proteomes" id="UP000232883">
    <property type="component" value="Chromosome"/>
</dbReference>
<dbReference type="PANTHER" id="PTHR30346">
    <property type="entry name" value="TRANSCRIPTIONAL DUAL REGULATOR HCAR-RELATED"/>
    <property type="match status" value="1"/>
</dbReference>
<evidence type="ECO:0000256" key="4">
    <source>
        <dbReference type="ARBA" id="ARBA00023163"/>
    </source>
</evidence>
<evidence type="ECO:0000313" key="7">
    <source>
        <dbReference type="Proteomes" id="UP000232883"/>
    </source>
</evidence>
<keyword evidence="7" id="KW-1185">Reference proteome</keyword>
<dbReference type="OrthoDB" id="9803735at2"/>
<proteinExistence type="inferred from homology"/>
<reference evidence="6 7" key="1">
    <citation type="submission" date="2017-11" db="EMBL/GenBank/DDBJ databases">
        <title>Taxonomic description and genome sequences of Spirosoma HA7 sp. nov., isolated from pollen microhabitat of Corylus avellana.</title>
        <authorList>
            <person name="Ambika Manirajan B."/>
            <person name="Suarez C."/>
            <person name="Ratering S."/>
            <person name="Geissler-Plaum R."/>
            <person name="Cardinale M."/>
            <person name="Sylvia S."/>
        </authorList>
    </citation>
    <scope>NUCLEOTIDE SEQUENCE [LARGE SCALE GENOMIC DNA]</scope>
    <source>
        <strain evidence="6 7">HA7</strain>
    </source>
</reference>
<dbReference type="PRINTS" id="PR00039">
    <property type="entry name" value="HTHLYSR"/>
</dbReference>